<feature type="compositionally biased region" description="Low complexity" evidence="2">
    <location>
        <begin position="765"/>
        <end position="800"/>
    </location>
</feature>
<evidence type="ECO:0000256" key="2">
    <source>
        <dbReference type="SAM" id="MobiDB-lite"/>
    </source>
</evidence>
<proteinExistence type="predicted"/>
<feature type="compositionally biased region" description="Basic residues" evidence="2">
    <location>
        <begin position="750"/>
        <end position="764"/>
    </location>
</feature>
<dbReference type="InterPro" id="IPR057327">
    <property type="entry name" value="Vts1_dom"/>
</dbReference>
<evidence type="ECO:0000313" key="4">
    <source>
        <dbReference type="EMBL" id="CAF3506159.1"/>
    </source>
</evidence>
<feature type="region of interest" description="Disordered" evidence="2">
    <location>
        <begin position="501"/>
        <end position="528"/>
    </location>
</feature>
<name>A0A818HD30_9BILA</name>
<feature type="compositionally biased region" description="Low complexity" evidence="2">
    <location>
        <begin position="734"/>
        <end position="749"/>
    </location>
</feature>
<evidence type="ECO:0000313" key="5">
    <source>
        <dbReference type="Proteomes" id="UP000663868"/>
    </source>
</evidence>
<dbReference type="EMBL" id="CAJOBB010000007">
    <property type="protein sequence ID" value="CAF3506159.1"/>
    <property type="molecule type" value="Genomic_DNA"/>
</dbReference>
<protein>
    <recommendedName>
        <fullName evidence="3">CCHC-type domain-containing protein</fullName>
    </recommendedName>
</protein>
<feature type="region of interest" description="Disordered" evidence="2">
    <location>
        <begin position="683"/>
        <end position="800"/>
    </location>
</feature>
<dbReference type="InterPro" id="IPR042344">
    <property type="entry name" value="ZCCHC14"/>
</dbReference>
<dbReference type="PANTHER" id="PTHR16195">
    <property type="entry name" value="ZINC FINGER CCHC DOMAIN CONTAINING PROTEIN"/>
    <property type="match status" value="1"/>
</dbReference>
<dbReference type="Pfam" id="PF25479">
    <property type="entry name" value="Vts1"/>
    <property type="match status" value="1"/>
</dbReference>
<dbReference type="PANTHER" id="PTHR16195:SF16">
    <property type="entry name" value="ZINC FINGER CCHC DOMAIN-CONTAINING PROTEIN 14"/>
    <property type="match status" value="1"/>
</dbReference>
<keyword evidence="1" id="KW-0863">Zinc-finger</keyword>
<evidence type="ECO:0000259" key="3">
    <source>
        <dbReference type="PROSITE" id="PS50158"/>
    </source>
</evidence>
<gene>
    <name evidence="4" type="ORF">KXQ929_LOCUS341</name>
</gene>
<feature type="compositionally biased region" description="Basic and acidic residues" evidence="2">
    <location>
        <begin position="836"/>
        <end position="847"/>
    </location>
</feature>
<dbReference type="InterPro" id="IPR001878">
    <property type="entry name" value="Znf_CCHC"/>
</dbReference>
<keyword evidence="1" id="KW-0479">Metal-binding</keyword>
<organism evidence="4 5">
    <name type="scientific">Adineta steineri</name>
    <dbReference type="NCBI Taxonomy" id="433720"/>
    <lineage>
        <taxon>Eukaryota</taxon>
        <taxon>Metazoa</taxon>
        <taxon>Spiralia</taxon>
        <taxon>Gnathifera</taxon>
        <taxon>Rotifera</taxon>
        <taxon>Eurotatoria</taxon>
        <taxon>Bdelloidea</taxon>
        <taxon>Adinetida</taxon>
        <taxon>Adinetidae</taxon>
        <taxon>Adineta</taxon>
    </lineage>
</organism>
<keyword evidence="1" id="KW-0862">Zinc</keyword>
<feature type="region of interest" description="Disordered" evidence="2">
    <location>
        <begin position="576"/>
        <end position="617"/>
    </location>
</feature>
<dbReference type="InterPro" id="IPR036875">
    <property type="entry name" value="Znf_CCHC_sf"/>
</dbReference>
<feature type="compositionally biased region" description="Polar residues" evidence="2">
    <location>
        <begin position="384"/>
        <end position="394"/>
    </location>
</feature>
<evidence type="ECO:0000256" key="1">
    <source>
        <dbReference type="PROSITE-ProRule" id="PRU00047"/>
    </source>
</evidence>
<feature type="compositionally biased region" description="Polar residues" evidence="2">
    <location>
        <begin position="501"/>
        <end position="512"/>
    </location>
</feature>
<comment type="caution">
    <text evidence="4">The sequence shown here is derived from an EMBL/GenBank/DDBJ whole genome shotgun (WGS) entry which is preliminary data.</text>
</comment>
<dbReference type="GO" id="GO:0003676">
    <property type="term" value="F:nucleic acid binding"/>
    <property type="evidence" value="ECO:0007669"/>
    <property type="project" value="InterPro"/>
</dbReference>
<dbReference type="AlphaFoldDB" id="A0A818HD30"/>
<dbReference type="Pfam" id="PF26034">
    <property type="entry name" value="PHAT_SMAUG"/>
    <property type="match status" value="1"/>
</dbReference>
<feature type="domain" description="CCHC-type" evidence="3">
    <location>
        <begin position="810"/>
        <end position="825"/>
    </location>
</feature>
<feature type="region of interest" description="Disordered" evidence="2">
    <location>
        <begin position="384"/>
        <end position="411"/>
    </location>
</feature>
<feature type="region of interest" description="Disordered" evidence="2">
    <location>
        <begin position="828"/>
        <end position="876"/>
    </location>
</feature>
<feature type="compositionally biased region" description="Pro residues" evidence="2">
    <location>
        <begin position="601"/>
        <end position="612"/>
    </location>
</feature>
<accession>A0A818HD30</accession>
<dbReference type="InterPro" id="IPR058599">
    <property type="entry name" value="PHAT_Smg/ZCCHC2-like"/>
</dbReference>
<feature type="compositionally biased region" description="Low complexity" evidence="2">
    <location>
        <begin position="589"/>
        <end position="600"/>
    </location>
</feature>
<dbReference type="GO" id="GO:0008270">
    <property type="term" value="F:zinc ion binding"/>
    <property type="evidence" value="ECO:0007669"/>
    <property type="project" value="UniProtKB-KW"/>
</dbReference>
<dbReference type="Pfam" id="PF00098">
    <property type="entry name" value="zf-CCHC"/>
    <property type="match status" value="1"/>
</dbReference>
<feature type="compositionally biased region" description="Polar residues" evidence="2">
    <location>
        <begin position="683"/>
        <end position="725"/>
    </location>
</feature>
<dbReference type="SUPFAM" id="SSF57756">
    <property type="entry name" value="Retrovirus zinc finger-like domains"/>
    <property type="match status" value="1"/>
</dbReference>
<dbReference type="SMART" id="SM00343">
    <property type="entry name" value="ZnF_C2HC"/>
    <property type="match status" value="1"/>
</dbReference>
<reference evidence="4" key="1">
    <citation type="submission" date="2021-02" db="EMBL/GenBank/DDBJ databases">
        <authorList>
            <person name="Nowell W R."/>
        </authorList>
    </citation>
    <scope>NUCLEOTIDE SEQUENCE</scope>
</reference>
<feature type="compositionally biased region" description="Low complexity" evidence="2">
    <location>
        <begin position="857"/>
        <end position="868"/>
    </location>
</feature>
<dbReference type="Proteomes" id="UP000663868">
    <property type="component" value="Unassembled WGS sequence"/>
</dbReference>
<sequence>MLNQEQIHRYFNHLSGAKRIEFLYGLLHLCQPLELRYLGTCLEEIARKDYEYLYHAEQKTNHLPTQTSTLINNNESTNQQQQQQSNIESDEKLDLTDQFTRAHAIVDIALLWAKNRPCALRLFRNLKASESVKLVDMLLERDDLDERTMDEILIIFCLAANHPAFSFDMRTQISQTLKELEKRQRKMKLLQTVHNNNNEDDTIDTLDDTNCLRQHMPPLNSSTLSVHASPLLTRLAVVNYDTEATPMRVLIKADWSDNNSTLTWKTPNDIRSFHLQLSNIVYHDDVRLERLMNISGYLRDIGSPTEPDIELMKKNIGIYMAHLVYFSSYISTISTLAKFFNSSLKLVDSKQRLFNSSNGFDESLSSSSSFSNGMTPLQCELPVQQPTESENKTLCSPKLSLSNNKSKQQTDVAKQARSIIPTHNGTQTGLEVRCEETQTDRMPGPGFILAEHQDYLRRYSMDELAKLTPADLVADGLDASTAQLLCDALDDLKPMSVHLNSNNKNSPTSCTFVQMPPTTSLSPPPPPVSLPPLLDAALMTVVQQQQQPSRTSSLSSSDRNQFDSIFINLAGVHPSLSSSPSPKLPKPGVPTGAPTGGTNNIPPPPLPLPPPSTSNCLSQTQHHVPLLTAHSFLYNPAEPYIFPIAIPPAEPYIFPIAIPPGFPSTTPDFMRLFAPNMAAVPSNPSNSTGANFVQTSNVSQGSISNSRSTTQSNGTNTPPEQNGQNHRPSPPPQSTSRQQHQQQQQQQQQQHHHQQQQSHHRHRQYYQSDPMQFQQQQQQNGFHPQQQRQPQTSYSQQQQQQQQHIKTKACYTCGDLGHLAFACPEQYSSDSTYSHNNREGYKLDYRPRQGTPTNLHQQQRQMRSNSNSKTKVRDNS</sequence>
<dbReference type="PROSITE" id="PS50158">
    <property type="entry name" value="ZF_CCHC"/>
    <property type="match status" value="1"/>
</dbReference>
<feature type="compositionally biased region" description="Low complexity" evidence="2">
    <location>
        <begin position="398"/>
        <end position="409"/>
    </location>
</feature>